<dbReference type="PANTHER" id="PTHR33221">
    <property type="entry name" value="WINGED HELIX-TURN-HELIX TRANSCRIPTIONAL REGULATOR, RRF2 FAMILY"/>
    <property type="match status" value="1"/>
</dbReference>
<dbReference type="RefSeq" id="WP_078530694.1">
    <property type="nucleotide sequence ID" value="NZ_JACIZB010000010.1"/>
</dbReference>
<dbReference type="Gene3D" id="1.10.10.10">
    <property type="entry name" value="Winged helix-like DNA-binding domain superfamily/Winged helix DNA-binding domain"/>
    <property type="match status" value="1"/>
</dbReference>
<keyword evidence="1" id="KW-0238">DNA-binding</keyword>
<dbReference type="PROSITE" id="PS51197">
    <property type="entry name" value="HTH_RRF2_2"/>
    <property type="match status" value="1"/>
</dbReference>
<dbReference type="SUPFAM" id="SSF46785">
    <property type="entry name" value="Winged helix' DNA-binding domain"/>
    <property type="match status" value="1"/>
</dbReference>
<sequence>MRLTTRTNLAMRVLMFCAVNPGRIVRKHEIAEACNASENHLAQVINTLAQKRFIETQRGRAGGMQLARPDSEIGVGDVLRAFEAGLPFAECFDPESNTCPLRNACLFRDALADALEAFYGALDRKTLADLVEDNTALESMLSLPGAMNISICGAKEGAAKAL</sequence>
<evidence type="ECO:0000256" key="1">
    <source>
        <dbReference type="ARBA" id="ARBA00023125"/>
    </source>
</evidence>
<evidence type="ECO:0000313" key="2">
    <source>
        <dbReference type="EMBL" id="OOY12664.1"/>
    </source>
</evidence>
<dbReference type="Pfam" id="PF02082">
    <property type="entry name" value="Rrf2"/>
    <property type="match status" value="1"/>
</dbReference>
<proteinExistence type="predicted"/>
<evidence type="ECO:0000313" key="3">
    <source>
        <dbReference type="Proteomes" id="UP000242224"/>
    </source>
</evidence>
<reference evidence="2 3" key="1">
    <citation type="submission" date="2016-11" db="EMBL/GenBank/DDBJ databases">
        <title>A multilocus sequence analysis scheme for characterization of bacteria in the genus Thioclava.</title>
        <authorList>
            <person name="Liu Y."/>
            <person name="Shao Z."/>
        </authorList>
    </citation>
    <scope>NUCLEOTIDE SEQUENCE [LARGE SCALE GENOMIC DNA]</scope>
    <source>
        <strain evidence="2 3">11.10-0-13</strain>
    </source>
</reference>
<accession>A0ABX3MR04</accession>
<dbReference type="InterPro" id="IPR000944">
    <property type="entry name" value="Tscrpt_reg_Rrf2"/>
</dbReference>
<name>A0ABX3MR04_9RHOB</name>
<keyword evidence="3" id="KW-1185">Reference proteome</keyword>
<gene>
    <name evidence="2" type="ORF">BMG00_02145</name>
</gene>
<dbReference type="PANTHER" id="PTHR33221:SF4">
    <property type="entry name" value="HTH-TYPE TRANSCRIPTIONAL REPRESSOR NSRR"/>
    <property type="match status" value="1"/>
</dbReference>
<organism evidence="2 3">
    <name type="scientific">Thioclava marina</name>
    <dbReference type="NCBI Taxonomy" id="1915077"/>
    <lineage>
        <taxon>Bacteria</taxon>
        <taxon>Pseudomonadati</taxon>
        <taxon>Pseudomonadota</taxon>
        <taxon>Alphaproteobacteria</taxon>
        <taxon>Rhodobacterales</taxon>
        <taxon>Paracoccaceae</taxon>
        <taxon>Thioclava</taxon>
    </lineage>
</organism>
<dbReference type="InterPro" id="IPR036390">
    <property type="entry name" value="WH_DNA-bd_sf"/>
</dbReference>
<dbReference type="Proteomes" id="UP000242224">
    <property type="component" value="Unassembled WGS sequence"/>
</dbReference>
<comment type="caution">
    <text evidence="2">The sequence shown here is derived from an EMBL/GenBank/DDBJ whole genome shotgun (WGS) entry which is preliminary data.</text>
</comment>
<dbReference type="NCBIfam" id="TIGR00738">
    <property type="entry name" value="rrf2_super"/>
    <property type="match status" value="1"/>
</dbReference>
<dbReference type="EMBL" id="MPZS01000001">
    <property type="protein sequence ID" value="OOY12664.1"/>
    <property type="molecule type" value="Genomic_DNA"/>
</dbReference>
<dbReference type="InterPro" id="IPR036388">
    <property type="entry name" value="WH-like_DNA-bd_sf"/>
</dbReference>
<protein>
    <submittedName>
        <fullName evidence="2">Rrf2 family transcriptional regulator</fullName>
    </submittedName>
</protein>